<reference evidence="1 2" key="1">
    <citation type="submission" date="2014-03" db="EMBL/GenBank/DDBJ databases">
        <title>complete genome sequence of Flavobacteriaceae bacterium JBKA-6.</title>
        <authorList>
            <person name="Takano T."/>
            <person name="Nakamura Y."/>
            <person name="Takuma S."/>
            <person name="Yasuike M."/>
            <person name="Matsuyama T."/>
            <person name="Sakai T."/>
            <person name="Fujiwara A."/>
            <person name="Kimoto K."/>
            <person name="Fukuda Y."/>
            <person name="Kondo H."/>
            <person name="Hirono I."/>
            <person name="Nakayasu C."/>
        </authorList>
    </citation>
    <scope>NUCLEOTIDE SEQUENCE [LARGE SCALE GENOMIC DNA]</scope>
    <source>
        <strain evidence="1 2">JBKA-6</strain>
    </source>
</reference>
<dbReference type="Proteomes" id="UP000243197">
    <property type="component" value="Chromosome"/>
</dbReference>
<dbReference type="KEGG" id="ise:JBKA6_0242"/>
<evidence type="ECO:0008006" key="3">
    <source>
        <dbReference type="Google" id="ProtNLM"/>
    </source>
</evidence>
<proteinExistence type="predicted"/>
<evidence type="ECO:0000313" key="1">
    <source>
        <dbReference type="EMBL" id="BAV94255.1"/>
    </source>
</evidence>
<accession>A0A1J1DWL3</accession>
<dbReference type="Pfam" id="PF10977">
    <property type="entry name" value="DUF2797"/>
    <property type="match status" value="1"/>
</dbReference>
<protein>
    <recommendedName>
        <fullName evidence="3">DUF2797 domain-containing protein</fullName>
    </recommendedName>
</protein>
<organism evidence="1 2">
    <name type="scientific">Ichthyobacterium seriolicida</name>
    <dbReference type="NCBI Taxonomy" id="242600"/>
    <lineage>
        <taxon>Bacteria</taxon>
        <taxon>Pseudomonadati</taxon>
        <taxon>Bacteroidota</taxon>
        <taxon>Flavobacteriia</taxon>
        <taxon>Flavobacteriales</taxon>
        <taxon>Ichthyobacteriaceae</taxon>
        <taxon>Ichthyobacterium</taxon>
    </lineage>
</organism>
<dbReference type="OrthoDB" id="9775734at2"/>
<keyword evidence="2" id="KW-1185">Reference proteome</keyword>
<dbReference type="EMBL" id="AP014564">
    <property type="protein sequence ID" value="BAV94255.1"/>
    <property type="molecule type" value="Genomic_DNA"/>
</dbReference>
<dbReference type="InterPro" id="IPR021246">
    <property type="entry name" value="DUF2797"/>
</dbReference>
<sequence>MTLQVHLKKMHTEYASPVRYFLNTESGYIELNKLISREFSIEHLSSKCVFCEKTVDKIYRQGHCYSCFWESPQTNESIFRPELSKAHLGIEVKDLEWEKKIELQPHVVYLAITDDIKIGITRKSGLPTRWIDQGAIRAISIAETPNRYLAGLIEVSLKEIFRDKTNWRKMLTNEISEIDIYKQRDRAIKYLDEDLKVYLINDSSICDINYPLESRLNSIKTLNIEKESKFQSTLKGIKGQYLVFENDTVFNIRNNQGEVIKIKL</sequence>
<name>A0A1J1DWL3_9FLAO</name>
<gene>
    <name evidence="1" type="ORF">JBKA6_0242</name>
</gene>
<evidence type="ECO:0000313" key="2">
    <source>
        <dbReference type="Proteomes" id="UP000243197"/>
    </source>
</evidence>
<dbReference type="AlphaFoldDB" id="A0A1J1DWL3"/>